<dbReference type="InterPro" id="IPR013762">
    <property type="entry name" value="Integrase-like_cat_sf"/>
</dbReference>
<dbReference type="SUPFAM" id="SSF56349">
    <property type="entry name" value="DNA breaking-rejoining enzymes"/>
    <property type="match status" value="1"/>
</dbReference>
<dbReference type="Proteomes" id="UP001058713">
    <property type="component" value="Chromosome"/>
</dbReference>
<accession>A0A9Q9HJ69</accession>
<dbReference type="CDD" id="cd00796">
    <property type="entry name" value="INT_Rci_Hp1_C"/>
    <property type="match status" value="1"/>
</dbReference>
<proteinExistence type="predicted"/>
<dbReference type="PROSITE" id="PS51898">
    <property type="entry name" value="TYR_RECOMBINASE"/>
    <property type="match status" value="1"/>
</dbReference>
<evidence type="ECO:0000259" key="3">
    <source>
        <dbReference type="PROSITE" id="PS51898"/>
    </source>
</evidence>
<dbReference type="Gene3D" id="1.10.443.10">
    <property type="entry name" value="Intergrase catalytic core"/>
    <property type="match status" value="1"/>
</dbReference>
<gene>
    <name evidence="4" type="ORF">K3721_14170</name>
</gene>
<keyword evidence="1" id="KW-0229">DNA integration</keyword>
<dbReference type="KEGG" id="lcae:K3721_14170"/>
<feature type="domain" description="Tyr recombinase" evidence="3">
    <location>
        <begin position="156"/>
        <end position="330"/>
    </location>
</feature>
<dbReference type="RefSeq" id="WP_027236547.1">
    <property type="nucleotide sequence ID" value="NZ_CP081070.1"/>
</dbReference>
<dbReference type="GO" id="GO:0006310">
    <property type="term" value="P:DNA recombination"/>
    <property type="evidence" value="ECO:0007669"/>
    <property type="project" value="UniProtKB-KW"/>
</dbReference>
<evidence type="ECO:0000313" key="4">
    <source>
        <dbReference type="EMBL" id="UWQ53142.1"/>
    </source>
</evidence>
<evidence type="ECO:0000256" key="1">
    <source>
        <dbReference type="ARBA" id="ARBA00022908"/>
    </source>
</evidence>
<dbReference type="PANTHER" id="PTHR30349:SF64">
    <property type="entry name" value="PROPHAGE INTEGRASE INTD-RELATED"/>
    <property type="match status" value="1"/>
</dbReference>
<dbReference type="InterPro" id="IPR002104">
    <property type="entry name" value="Integrase_catalytic"/>
</dbReference>
<name>A0A9Q9HJ69_LEICA</name>
<dbReference type="GO" id="GO:0015074">
    <property type="term" value="P:DNA integration"/>
    <property type="evidence" value="ECO:0007669"/>
    <property type="project" value="UniProtKB-KW"/>
</dbReference>
<organism evidence="4 5">
    <name type="scientific">Leisingera caerulea</name>
    <name type="common">Phaeobacter caeruleus</name>
    <dbReference type="NCBI Taxonomy" id="506591"/>
    <lineage>
        <taxon>Bacteria</taxon>
        <taxon>Pseudomonadati</taxon>
        <taxon>Pseudomonadota</taxon>
        <taxon>Alphaproteobacteria</taxon>
        <taxon>Rhodobacterales</taxon>
        <taxon>Roseobacteraceae</taxon>
        <taxon>Leisingera</taxon>
    </lineage>
</organism>
<reference evidence="4" key="1">
    <citation type="submission" date="2021-08" db="EMBL/GenBank/DDBJ databases">
        <authorList>
            <person name="Nwanade C."/>
            <person name="Wang M."/>
            <person name="Masoudi A."/>
            <person name="Yu Z."/>
            <person name="Liu J."/>
        </authorList>
    </citation>
    <scope>NUCLEOTIDE SEQUENCE</scope>
    <source>
        <strain evidence="4">S122</strain>
    </source>
</reference>
<dbReference type="Pfam" id="PF00589">
    <property type="entry name" value="Phage_integrase"/>
    <property type="match status" value="1"/>
</dbReference>
<dbReference type="InterPro" id="IPR050090">
    <property type="entry name" value="Tyrosine_recombinase_XerCD"/>
</dbReference>
<dbReference type="GO" id="GO:0003677">
    <property type="term" value="F:DNA binding"/>
    <property type="evidence" value="ECO:0007669"/>
    <property type="project" value="InterPro"/>
</dbReference>
<dbReference type="InterPro" id="IPR011010">
    <property type="entry name" value="DNA_brk_join_enz"/>
</dbReference>
<evidence type="ECO:0000313" key="5">
    <source>
        <dbReference type="Proteomes" id="UP001058713"/>
    </source>
</evidence>
<dbReference type="PANTHER" id="PTHR30349">
    <property type="entry name" value="PHAGE INTEGRASE-RELATED"/>
    <property type="match status" value="1"/>
</dbReference>
<dbReference type="EMBL" id="CP081070">
    <property type="protein sequence ID" value="UWQ53142.1"/>
    <property type="molecule type" value="Genomic_DNA"/>
</dbReference>
<protein>
    <submittedName>
        <fullName evidence="4">Site-specific integrase</fullName>
    </submittedName>
</protein>
<keyword evidence="2" id="KW-0233">DNA recombination</keyword>
<dbReference type="AlphaFoldDB" id="A0A9Q9HJ69"/>
<sequence>MPLILFRRKNSQGKPTGNFVIRGTLAGQSIYESTGVSDKKAAEIIRVRRSAEIIERATLGKSATLTFAEAALTYMESGGETRFIGPLLIHFGEKTRLADVDNDAANKAARAILMPDAAPATINRQIITPISAIYNLAADDGHVTPRRFRRRKEPQSKIRWLTPGEAEDLLEASEPHLLPIVTFLLGTGCRTSEALGLQCENLHLETRQALIPTSKNGELKMAEFPARVMRLLAASGLPETGAVFRTPKGKAYKLSTGSGGQIEAAFTKARVAAKLGGDVTPHTLRHTFATWHYAMNKDLLLLMTRGGWKKPDMALKYAKLAPADLPEKLLAHGWDFRTQLQADQGQKAIFGAKIRVIK</sequence>
<evidence type="ECO:0000256" key="2">
    <source>
        <dbReference type="ARBA" id="ARBA00023172"/>
    </source>
</evidence>